<keyword evidence="2" id="KW-1185">Reference proteome</keyword>
<proteinExistence type="predicted"/>
<organism evidence="1 2">
    <name type="scientific">Paenibacillus typhae</name>
    <dbReference type="NCBI Taxonomy" id="1174501"/>
    <lineage>
        <taxon>Bacteria</taxon>
        <taxon>Bacillati</taxon>
        <taxon>Bacillota</taxon>
        <taxon>Bacilli</taxon>
        <taxon>Bacillales</taxon>
        <taxon>Paenibacillaceae</taxon>
        <taxon>Paenibacillus</taxon>
    </lineage>
</organism>
<evidence type="ECO:0000313" key="2">
    <source>
        <dbReference type="Proteomes" id="UP000199050"/>
    </source>
</evidence>
<reference evidence="2" key="1">
    <citation type="submission" date="2016-10" db="EMBL/GenBank/DDBJ databases">
        <authorList>
            <person name="Varghese N."/>
            <person name="Submissions S."/>
        </authorList>
    </citation>
    <scope>NUCLEOTIDE SEQUENCE [LARGE SCALE GENOMIC DNA]</scope>
    <source>
        <strain evidence="2">CGMCC 1.11012</strain>
    </source>
</reference>
<sequence length="76" mass="8325">MMVAPSTLVIVPFRMLVTVPAEDNVPAVMVAPRMLEIVPFRMTVVRFPLGSVVSGRSFKVDGSRPKISVRRLSGLD</sequence>
<dbReference type="AlphaFoldDB" id="A0A1G9F9Y7"/>
<accession>A0A1G9F9Y7</accession>
<dbReference type="STRING" id="1174501.SAMN05216192_15739"/>
<dbReference type="Proteomes" id="UP000199050">
    <property type="component" value="Unassembled WGS sequence"/>
</dbReference>
<evidence type="ECO:0000313" key="1">
    <source>
        <dbReference type="EMBL" id="SDK85033.1"/>
    </source>
</evidence>
<protein>
    <submittedName>
        <fullName evidence="1">Uncharacterized protein</fullName>
    </submittedName>
</protein>
<dbReference type="EMBL" id="FNDX01000057">
    <property type="protein sequence ID" value="SDK85033.1"/>
    <property type="molecule type" value="Genomic_DNA"/>
</dbReference>
<gene>
    <name evidence="1" type="ORF">SAMN05216192_15739</name>
</gene>
<name>A0A1G9F9Y7_9BACL</name>